<evidence type="ECO:0000256" key="1">
    <source>
        <dbReference type="SAM" id="MobiDB-lite"/>
    </source>
</evidence>
<organism evidence="2 3">
    <name type="scientific">Schistosoma mattheei</name>
    <dbReference type="NCBI Taxonomy" id="31246"/>
    <lineage>
        <taxon>Eukaryota</taxon>
        <taxon>Metazoa</taxon>
        <taxon>Spiralia</taxon>
        <taxon>Lophotrochozoa</taxon>
        <taxon>Platyhelminthes</taxon>
        <taxon>Trematoda</taxon>
        <taxon>Digenea</taxon>
        <taxon>Strigeidida</taxon>
        <taxon>Schistosomatoidea</taxon>
        <taxon>Schistosomatidae</taxon>
        <taxon>Schistosoma</taxon>
    </lineage>
</organism>
<protein>
    <submittedName>
        <fullName evidence="2">Uncharacterized protein</fullName>
    </submittedName>
</protein>
<sequence>MQLDDLDFADDLDLLLHTQQKMQVKTTSVAAVGLNIHNGKNKILRFNTTYTNQITIDGEELEDIKTFTYLGGIIDEHGGSGADVMARIDKARTAYLQLKNIWNSKQLSPNTKQQPTVGENKPDSSGGRNQEEELEVDWVNIEESTQLRHKAYPHLESSTVSEKRRTKEHITPRNGDGHEKNEQQLVRTRKEDPE</sequence>
<feature type="region of interest" description="Disordered" evidence="1">
    <location>
        <begin position="106"/>
        <end position="194"/>
    </location>
</feature>
<proteinExistence type="predicted"/>
<name>A0A183PTW9_9TREM</name>
<reference evidence="2 3" key="1">
    <citation type="submission" date="2018-11" db="EMBL/GenBank/DDBJ databases">
        <authorList>
            <consortium name="Pathogen Informatics"/>
        </authorList>
    </citation>
    <scope>NUCLEOTIDE SEQUENCE [LARGE SCALE GENOMIC DNA]</scope>
    <source>
        <strain>Denwood</strain>
        <strain evidence="3">Zambia</strain>
    </source>
</reference>
<accession>A0A183PTW9</accession>
<feature type="compositionally biased region" description="Basic and acidic residues" evidence="1">
    <location>
        <begin position="161"/>
        <end position="194"/>
    </location>
</feature>
<keyword evidence="3" id="KW-1185">Reference proteome</keyword>
<dbReference type="PANTHER" id="PTHR47027">
    <property type="entry name" value="REVERSE TRANSCRIPTASE DOMAIN-CONTAINING PROTEIN"/>
    <property type="match status" value="1"/>
</dbReference>
<gene>
    <name evidence="2" type="ORF">SMTD_LOCUS17805</name>
</gene>
<dbReference type="AlphaFoldDB" id="A0A183PTW9"/>
<dbReference type="Proteomes" id="UP000269396">
    <property type="component" value="Unassembled WGS sequence"/>
</dbReference>
<evidence type="ECO:0000313" key="2">
    <source>
        <dbReference type="EMBL" id="VDP75229.1"/>
    </source>
</evidence>
<feature type="compositionally biased region" description="Polar residues" evidence="1">
    <location>
        <begin position="106"/>
        <end position="117"/>
    </location>
</feature>
<evidence type="ECO:0000313" key="3">
    <source>
        <dbReference type="Proteomes" id="UP000269396"/>
    </source>
</evidence>
<dbReference type="EMBL" id="UZAL01039321">
    <property type="protein sequence ID" value="VDP75229.1"/>
    <property type="molecule type" value="Genomic_DNA"/>
</dbReference>
<dbReference type="PANTHER" id="PTHR47027:SF25">
    <property type="entry name" value="REVERSE TRANSCRIPTASE DOMAIN-CONTAINING PROTEIN"/>
    <property type="match status" value="1"/>
</dbReference>